<dbReference type="InterPro" id="IPR027417">
    <property type="entry name" value="P-loop_NTPase"/>
</dbReference>
<evidence type="ECO:0000313" key="3">
    <source>
        <dbReference type="EMBL" id="RGL63489.1"/>
    </source>
</evidence>
<evidence type="ECO:0000313" key="4">
    <source>
        <dbReference type="Proteomes" id="UP000261187"/>
    </source>
</evidence>
<dbReference type="Pfam" id="PF13635">
    <property type="entry name" value="DUF4143"/>
    <property type="match status" value="1"/>
</dbReference>
<keyword evidence="3" id="KW-0067">ATP-binding</keyword>
<gene>
    <name evidence="3" type="ORF">DXC61_02355</name>
</gene>
<dbReference type="InterPro" id="IPR025420">
    <property type="entry name" value="DUF4143"/>
</dbReference>
<reference evidence="3 4" key="1">
    <citation type="submission" date="2018-08" db="EMBL/GenBank/DDBJ databases">
        <title>A genome reference for cultivated species of the human gut microbiota.</title>
        <authorList>
            <person name="Zou Y."/>
            <person name="Xue W."/>
            <person name="Luo G."/>
        </authorList>
    </citation>
    <scope>NUCLEOTIDE SEQUENCE [LARGE SCALE GENOMIC DNA]</scope>
    <source>
        <strain evidence="3 4">TF06-40</strain>
    </source>
</reference>
<dbReference type="PANTHER" id="PTHR33295">
    <property type="entry name" value="ATPASE"/>
    <property type="match status" value="1"/>
</dbReference>
<dbReference type="InterPro" id="IPR041682">
    <property type="entry name" value="AAA_14"/>
</dbReference>
<organism evidence="3 4">
    <name type="scientific">Segatella copri</name>
    <dbReference type="NCBI Taxonomy" id="165179"/>
    <lineage>
        <taxon>Bacteria</taxon>
        <taxon>Pseudomonadati</taxon>
        <taxon>Bacteroidota</taxon>
        <taxon>Bacteroidia</taxon>
        <taxon>Bacteroidales</taxon>
        <taxon>Prevotellaceae</taxon>
        <taxon>Segatella</taxon>
    </lineage>
</organism>
<feature type="domain" description="DUF4143" evidence="2">
    <location>
        <begin position="220"/>
        <end position="382"/>
    </location>
</feature>
<evidence type="ECO:0000259" key="1">
    <source>
        <dbReference type="Pfam" id="PF13173"/>
    </source>
</evidence>
<keyword evidence="3" id="KW-0547">Nucleotide-binding</keyword>
<feature type="domain" description="AAA" evidence="1">
    <location>
        <begin position="18"/>
        <end position="151"/>
    </location>
</feature>
<protein>
    <submittedName>
        <fullName evidence="3">ATP-binding protein</fullName>
    </submittedName>
</protein>
<dbReference type="PANTHER" id="PTHR33295:SF7">
    <property type="entry name" value="ATPASE"/>
    <property type="match status" value="1"/>
</dbReference>
<sequence length="435" mass="50095">MERLAINELLKWKNKQYRKPLIIEGARQVGKTWLVKEFARQNYKQLAYVNFEEMKILQNLFEQDFSIPRILTAIGAATNVTCTEGETLIFLDEIQAAPHAVTSLKYFAENAPGYHVIAAGSLLGIELHQGESFPVGKVEFLSLYPMNFIEFVMAMGEKNLAQLLQTKDWNMITMFAPKFQELLKYYYYVGGMPEAVLSFSQNRDWKEVRTIQKDILNSYQRDMSKHAPSEIIPRITDLWKSLPAQLSKENRKFIYGVVREGARAREYELALQWLLDAGLIYKVYNVKAPRLPLASYEDRAAFKIFVLDVGLLGAMSNLKAATIVAGNSIFTEFKGALTEQYVLQQLILRYEPYYYAKTNSTQEIDFLLQDEEDEIVPLEVKAETNVKAKSLRQFVADNQSKKAYRTSMNDYLQEDWVTNVPLYAVNGLEFYSIQN</sequence>
<dbReference type="EMBL" id="QSSA01000004">
    <property type="protein sequence ID" value="RGL63489.1"/>
    <property type="molecule type" value="Genomic_DNA"/>
</dbReference>
<accession>A0AA92T128</accession>
<dbReference type="SUPFAM" id="SSF52540">
    <property type="entry name" value="P-loop containing nucleoside triphosphate hydrolases"/>
    <property type="match status" value="1"/>
</dbReference>
<dbReference type="Pfam" id="PF13173">
    <property type="entry name" value="AAA_14"/>
    <property type="match status" value="1"/>
</dbReference>
<dbReference type="Proteomes" id="UP000261187">
    <property type="component" value="Unassembled WGS sequence"/>
</dbReference>
<dbReference type="AlphaFoldDB" id="A0AA92T128"/>
<dbReference type="RefSeq" id="WP_117692196.1">
    <property type="nucleotide sequence ID" value="NZ_QSSA01000004.1"/>
</dbReference>
<comment type="caution">
    <text evidence="3">The sequence shown here is derived from an EMBL/GenBank/DDBJ whole genome shotgun (WGS) entry which is preliminary data.</text>
</comment>
<name>A0AA92T128_9BACT</name>
<evidence type="ECO:0000259" key="2">
    <source>
        <dbReference type="Pfam" id="PF13635"/>
    </source>
</evidence>
<dbReference type="GO" id="GO:0005524">
    <property type="term" value="F:ATP binding"/>
    <property type="evidence" value="ECO:0007669"/>
    <property type="project" value="UniProtKB-KW"/>
</dbReference>
<proteinExistence type="predicted"/>